<accession>A0A6I4HZB9</accession>
<dbReference type="InterPro" id="IPR045755">
    <property type="entry name" value="FtsL-like"/>
</dbReference>
<proteinExistence type="predicted"/>
<dbReference type="AlphaFoldDB" id="A0A6I4HZB9"/>
<evidence type="ECO:0000313" key="1">
    <source>
        <dbReference type="EMBL" id="QQL48613.1"/>
    </source>
</evidence>
<name>A0A6I4HZB9_9SPHI</name>
<evidence type="ECO:0000313" key="2">
    <source>
        <dbReference type="Proteomes" id="UP000429232"/>
    </source>
</evidence>
<dbReference type="Proteomes" id="UP000429232">
    <property type="component" value="Chromosome"/>
</dbReference>
<keyword evidence="2" id="KW-1185">Reference proteome</keyword>
<protein>
    <submittedName>
        <fullName evidence="1">Uncharacterized protein</fullName>
    </submittedName>
</protein>
<organism evidence="1 2">
    <name type="scientific">Mucilaginibacter ginkgonis</name>
    <dbReference type="NCBI Taxonomy" id="2682091"/>
    <lineage>
        <taxon>Bacteria</taxon>
        <taxon>Pseudomonadati</taxon>
        <taxon>Bacteroidota</taxon>
        <taxon>Sphingobacteriia</taxon>
        <taxon>Sphingobacteriales</taxon>
        <taxon>Sphingobacteriaceae</taxon>
        <taxon>Mucilaginibacter</taxon>
    </lineage>
</organism>
<reference evidence="1 2" key="1">
    <citation type="submission" date="2020-12" db="EMBL/GenBank/DDBJ databases">
        <title>HMF7856_wgs.fasta genome submission.</title>
        <authorList>
            <person name="Kang H."/>
            <person name="Kim H."/>
            <person name="Joh K."/>
        </authorList>
    </citation>
    <scope>NUCLEOTIDE SEQUENCE [LARGE SCALE GENOMIC DNA]</scope>
    <source>
        <strain evidence="1 2">HMF7856</strain>
    </source>
</reference>
<gene>
    <name evidence="1" type="ORF">GO620_010500</name>
</gene>
<dbReference type="RefSeq" id="WP_157525267.1">
    <property type="nucleotide sequence ID" value="NZ_CP066775.1"/>
</dbReference>
<dbReference type="KEGG" id="mgik:GO620_010500"/>
<dbReference type="EMBL" id="CP066775">
    <property type="protein sequence ID" value="QQL48613.1"/>
    <property type="molecule type" value="Genomic_DNA"/>
</dbReference>
<dbReference type="Pfam" id="PF19579">
    <property type="entry name" value="FtsL_2"/>
    <property type="match status" value="1"/>
</dbReference>
<sequence>MNRLLTDIEPQEEPEVVVAEKQQPAPDNFFVSFLSKGFVSTEDATRALPFVLYMAFLGMLYIANRHLAEKNLRNIDKYGKEVRELSWDYKSTKADLAFKSTLTEVAKRADTLGVHVAVDPPQKIVAEQEVQK</sequence>